<feature type="compositionally biased region" description="Basic residues" evidence="1">
    <location>
        <begin position="65"/>
        <end position="74"/>
    </location>
</feature>
<feature type="compositionally biased region" description="Polar residues" evidence="1">
    <location>
        <begin position="90"/>
        <end position="103"/>
    </location>
</feature>
<feature type="compositionally biased region" description="Polar residues" evidence="1">
    <location>
        <begin position="145"/>
        <end position="163"/>
    </location>
</feature>
<feature type="non-terminal residue" evidence="2">
    <location>
        <position position="322"/>
    </location>
</feature>
<organism evidence="2 3">
    <name type="scientific">Streblomastix strix</name>
    <dbReference type="NCBI Taxonomy" id="222440"/>
    <lineage>
        <taxon>Eukaryota</taxon>
        <taxon>Metamonada</taxon>
        <taxon>Preaxostyla</taxon>
        <taxon>Oxymonadida</taxon>
        <taxon>Streblomastigidae</taxon>
        <taxon>Streblomastix</taxon>
    </lineage>
</organism>
<evidence type="ECO:0000313" key="3">
    <source>
        <dbReference type="Proteomes" id="UP000324800"/>
    </source>
</evidence>
<gene>
    <name evidence="2" type="ORF">EZS28_010992</name>
</gene>
<name>A0A5J4WEY3_9EUKA</name>
<dbReference type="AlphaFoldDB" id="A0A5J4WEY3"/>
<feature type="compositionally biased region" description="Polar residues" evidence="1">
    <location>
        <begin position="118"/>
        <end position="136"/>
    </location>
</feature>
<evidence type="ECO:0000256" key="1">
    <source>
        <dbReference type="SAM" id="MobiDB-lite"/>
    </source>
</evidence>
<accession>A0A5J4WEY3</accession>
<feature type="region of interest" description="Disordered" evidence="1">
    <location>
        <begin position="32"/>
        <end position="163"/>
    </location>
</feature>
<sequence length="322" mass="37643">MSYHSIREIPQFFWNKTRVGCGWVEKDVENSKEEYHPEFSTHSDTVINSMDEQTMSSSDYDLQRKQGRKKKKKRDQPSSKHSQSSHSSQNMHITQSEPHTSQSDSDEYVEQEDEDEISQYSQLSEYNNQIRSNSNERFSERINDSSRCSPVTLKSSNRSNVNAPNYLGRYEPKIIFNVGDSPIHVNYEEDQMSPQNEAQYRVIQLMQQFREEIYNNSPNKQLSSSSKNLFQNEPVSVQTMALFLDGKRKKLLREKLHKEKEEEELAQYTHKPLLDSKSREMDKLLEIFRNGKYSDKEINQLAACAIGRIFKATQLPNEFASQ</sequence>
<proteinExistence type="predicted"/>
<evidence type="ECO:0000313" key="2">
    <source>
        <dbReference type="EMBL" id="KAA6393478.1"/>
    </source>
</evidence>
<reference evidence="2 3" key="1">
    <citation type="submission" date="2019-03" db="EMBL/GenBank/DDBJ databases">
        <title>Single cell metagenomics reveals metabolic interactions within the superorganism composed of flagellate Streblomastix strix and complex community of Bacteroidetes bacteria on its surface.</title>
        <authorList>
            <person name="Treitli S.C."/>
            <person name="Kolisko M."/>
            <person name="Husnik F."/>
            <person name="Keeling P."/>
            <person name="Hampl V."/>
        </authorList>
    </citation>
    <scope>NUCLEOTIDE SEQUENCE [LARGE SCALE GENOMIC DNA]</scope>
    <source>
        <strain evidence="2">ST1C</strain>
    </source>
</reference>
<comment type="caution">
    <text evidence="2">The sequence shown here is derived from an EMBL/GenBank/DDBJ whole genome shotgun (WGS) entry which is preliminary data.</text>
</comment>
<dbReference type="EMBL" id="SNRW01002218">
    <property type="protein sequence ID" value="KAA6393478.1"/>
    <property type="molecule type" value="Genomic_DNA"/>
</dbReference>
<feature type="compositionally biased region" description="Basic and acidic residues" evidence="1">
    <location>
        <begin position="32"/>
        <end position="41"/>
    </location>
</feature>
<feature type="compositionally biased region" description="Low complexity" evidence="1">
    <location>
        <begin position="79"/>
        <end position="89"/>
    </location>
</feature>
<feature type="compositionally biased region" description="Acidic residues" evidence="1">
    <location>
        <begin position="104"/>
        <end position="117"/>
    </location>
</feature>
<feature type="compositionally biased region" description="Polar residues" evidence="1">
    <location>
        <begin position="42"/>
        <end position="60"/>
    </location>
</feature>
<dbReference type="Proteomes" id="UP000324800">
    <property type="component" value="Unassembled WGS sequence"/>
</dbReference>
<protein>
    <submittedName>
        <fullName evidence="2">Uncharacterized protein</fullName>
    </submittedName>
</protein>